<protein>
    <submittedName>
        <fullName evidence="2">Uncharacterized protein</fullName>
    </submittedName>
</protein>
<accession>A0ABD3ICA6</accession>
<evidence type="ECO:0000313" key="3">
    <source>
        <dbReference type="Proteomes" id="UP001633002"/>
    </source>
</evidence>
<dbReference type="Proteomes" id="UP001633002">
    <property type="component" value="Unassembled WGS sequence"/>
</dbReference>
<keyword evidence="3" id="KW-1185">Reference proteome</keyword>
<evidence type="ECO:0000256" key="1">
    <source>
        <dbReference type="SAM" id="MobiDB-lite"/>
    </source>
</evidence>
<proteinExistence type="predicted"/>
<feature type="region of interest" description="Disordered" evidence="1">
    <location>
        <begin position="93"/>
        <end position="115"/>
    </location>
</feature>
<sequence>MDTSLPQPALVKPLQPTAKGPPEKPAFVPQQSQSSEDADTALLATLTISQQADQVGGSFVASDTIDRQLSRPNHIHTRQQEDAIQPMIIVSDPPGLPQSILPPTDQPLSKKRKSFTVSEADLAEAEAEIHAETGG</sequence>
<comment type="caution">
    <text evidence="2">The sequence shown here is derived from an EMBL/GenBank/DDBJ whole genome shotgun (WGS) entry which is preliminary data.</text>
</comment>
<dbReference type="AlphaFoldDB" id="A0ABD3ICA6"/>
<reference evidence="2 3" key="1">
    <citation type="submission" date="2024-09" db="EMBL/GenBank/DDBJ databases">
        <title>Chromosome-scale assembly of Riccia sorocarpa.</title>
        <authorList>
            <person name="Paukszto L."/>
        </authorList>
    </citation>
    <scope>NUCLEOTIDE SEQUENCE [LARGE SCALE GENOMIC DNA]</scope>
    <source>
        <strain evidence="2">LP-2024</strain>
        <tissue evidence="2">Aerial parts of the thallus</tissue>
    </source>
</reference>
<organism evidence="2 3">
    <name type="scientific">Riccia sorocarpa</name>
    <dbReference type="NCBI Taxonomy" id="122646"/>
    <lineage>
        <taxon>Eukaryota</taxon>
        <taxon>Viridiplantae</taxon>
        <taxon>Streptophyta</taxon>
        <taxon>Embryophyta</taxon>
        <taxon>Marchantiophyta</taxon>
        <taxon>Marchantiopsida</taxon>
        <taxon>Marchantiidae</taxon>
        <taxon>Marchantiales</taxon>
        <taxon>Ricciaceae</taxon>
        <taxon>Riccia</taxon>
    </lineage>
</organism>
<gene>
    <name evidence="2" type="ORF">R1sor_017948</name>
</gene>
<name>A0ABD3ICA6_9MARC</name>
<evidence type="ECO:0000313" key="2">
    <source>
        <dbReference type="EMBL" id="KAL3699926.1"/>
    </source>
</evidence>
<feature type="region of interest" description="Disordered" evidence="1">
    <location>
        <begin position="1"/>
        <end position="39"/>
    </location>
</feature>
<dbReference type="EMBL" id="JBJQOH010000001">
    <property type="protein sequence ID" value="KAL3699926.1"/>
    <property type="molecule type" value="Genomic_DNA"/>
</dbReference>